<evidence type="ECO:0000313" key="12">
    <source>
        <dbReference type="Proteomes" id="UP000183812"/>
    </source>
</evidence>
<keyword evidence="7 9" id="KW-0472">Membrane</keyword>
<dbReference type="EMBL" id="FNAY01000014">
    <property type="protein sequence ID" value="SDF65327.1"/>
    <property type="molecule type" value="Genomic_DNA"/>
</dbReference>
<feature type="transmembrane region" description="Helical" evidence="9">
    <location>
        <begin position="12"/>
        <end position="32"/>
    </location>
</feature>
<dbReference type="RefSeq" id="WP_074554915.1">
    <property type="nucleotide sequence ID" value="NZ_CP119563.1"/>
</dbReference>
<reference evidence="11 12" key="1">
    <citation type="submission" date="2016-10" db="EMBL/GenBank/DDBJ databases">
        <authorList>
            <person name="de Groot N.N."/>
        </authorList>
    </citation>
    <scope>NUCLEOTIDE SEQUENCE [LARGE SCALE GENOMIC DNA]</scope>
    <source>
        <strain evidence="12">DSM 938 / 37b4</strain>
    </source>
</reference>
<keyword evidence="6 9" id="KW-1133">Transmembrane helix</keyword>
<accession>A0A1G7MUF6</accession>
<dbReference type="Proteomes" id="UP000183812">
    <property type="component" value="Unassembled WGS sequence"/>
</dbReference>
<evidence type="ECO:0000256" key="5">
    <source>
        <dbReference type="ARBA" id="ARBA00022692"/>
    </source>
</evidence>
<evidence type="ECO:0000256" key="2">
    <source>
        <dbReference type="ARBA" id="ARBA00022448"/>
    </source>
</evidence>
<evidence type="ECO:0000256" key="7">
    <source>
        <dbReference type="ARBA" id="ARBA00023136"/>
    </source>
</evidence>
<dbReference type="InterPro" id="IPR055348">
    <property type="entry name" value="DctQ"/>
</dbReference>
<evidence type="ECO:0000256" key="9">
    <source>
        <dbReference type="RuleBase" id="RU369079"/>
    </source>
</evidence>
<dbReference type="PANTHER" id="PTHR35011:SF2">
    <property type="entry name" value="2,3-DIKETO-L-GULONATE TRAP TRANSPORTER SMALL PERMEASE PROTEIN YIAM"/>
    <property type="match status" value="1"/>
</dbReference>
<dbReference type="GO" id="GO:0015740">
    <property type="term" value="P:C4-dicarboxylate transport"/>
    <property type="evidence" value="ECO:0007669"/>
    <property type="project" value="TreeGrafter"/>
</dbReference>
<feature type="transmembrane region" description="Helical" evidence="9">
    <location>
        <begin position="113"/>
        <end position="134"/>
    </location>
</feature>
<comment type="subcellular location">
    <subcellularLocation>
        <location evidence="1 9">Cell inner membrane</location>
        <topology evidence="1 9">Multi-pass membrane protein</topology>
    </subcellularLocation>
</comment>
<keyword evidence="4 9" id="KW-0997">Cell inner membrane</keyword>
<evidence type="ECO:0000256" key="8">
    <source>
        <dbReference type="ARBA" id="ARBA00038436"/>
    </source>
</evidence>
<proteinExistence type="inferred from homology"/>
<dbReference type="PANTHER" id="PTHR35011">
    <property type="entry name" value="2,3-DIKETO-L-GULONATE TRAP TRANSPORTER SMALL PERMEASE PROTEIN YIAM"/>
    <property type="match status" value="1"/>
</dbReference>
<evidence type="ECO:0000313" key="11">
    <source>
        <dbReference type="EMBL" id="SDF65327.1"/>
    </source>
</evidence>
<evidence type="ECO:0000256" key="6">
    <source>
        <dbReference type="ARBA" id="ARBA00022989"/>
    </source>
</evidence>
<dbReference type="Pfam" id="PF04290">
    <property type="entry name" value="DctQ"/>
    <property type="match status" value="1"/>
</dbReference>
<organism evidence="11 12">
    <name type="scientific">Rhodobacter capsulatus</name>
    <name type="common">Rhodopseudomonas capsulata</name>
    <dbReference type="NCBI Taxonomy" id="1061"/>
    <lineage>
        <taxon>Bacteria</taxon>
        <taxon>Pseudomonadati</taxon>
        <taxon>Pseudomonadota</taxon>
        <taxon>Alphaproteobacteria</taxon>
        <taxon>Rhodobacterales</taxon>
        <taxon>Rhodobacter group</taxon>
        <taxon>Rhodobacter</taxon>
    </lineage>
</organism>
<feature type="transmembrane region" description="Helical" evidence="9">
    <location>
        <begin position="69"/>
        <end position="92"/>
    </location>
</feature>
<name>A0A1G7MUF6_RHOCA</name>
<feature type="transmembrane region" description="Helical" evidence="9">
    <location>
        <begin position="154"/>
        <end position="173"/>
    </location>
</feature>
<feature type="domain" description="Tripartite ATP-independent periplasmic transporters DctQ component" evidence="10">
    <location>
        <begin position="65"/>
        <end position="181"/>
    </location>
</feature>
<evidence type="ECO:0000259" key="10">
    <source>
        <dbReference type="Pfam" id="PF04290"/>
    </source>
</evidence>
<evidence type="ECO:0000256" key="1">
    <source>
        <dbReference type="ARBA" id="ARBA00004429"/>
    </source>
</evidence>
<evidence type="ECO:0000256" key="4">
    <source>
        <dbReference type="ARBA" id="ARBA00022519"/>
    </source>
</evidence>
<dbReference type="InterPro" id="IPR007387">
    <property type="entry name" value="TRAP_DctQ"/>
</dbReference>
<dbReference type="GO" id="GO:0005886">
    <property type="term" value="C:plasma membrane"/>
    <property type="evidence" value="ECO:0007669"/>
    <property type="project" value="UniProtKB-SubCell"/>
</dbReference>
<protein>
    <recommendedName>
        <fullName evidence="9">TRAP transporter small permease protein</fullName>
    </recommendedName>
</protein>
<keyword evidence="2 9" id="KW-0813">Transport</keyword>
<gene>
    <name evidence="11" type="ORF">SAMN04244550_02612</name>
</gene>
<dbReference type="OrthoDB" id="9814265at2"/>
<dbReference type="GO" id="GO:0022857">
    <property type="term" value="F:transmembrane transporter activity"/>
    <property type="evidence" value="ECO:0007669"/>
    <property type="project" value="UniProtKB-UniRule"/>
</dbReference>
<dbReference type="AlphaFoldDB" id="A0A1G7MUF6"/>
<comment type="function">
    <text evidence="9">Part of the tripartite ATP-independent periplasmic (TRAP) transport system.</text>
</comment>
<comment type="similarity">
    <text evidence="8 9">Belongs to the TRAP transporter small permease family.</text>
</comment>
<comment type="subunit">
    <text evidence="9">The complex comprises the extracytoplasmic solute receptor protein and the two transmembrane proteins.</text>
</comment>
<keyword evidence="5 9" id="KW-0812">Transmembrane</keyword>
<evidence type="ECO:0000256" key="3">
    <source>
        <dbReference type="ARBA" id="ARBA00022475"/>
    </source>
</evidence>
<keyword evidence="3" id="KW-1003">Cell membrane</keyword>
<sequence>MLRILDRAEEVLIAALIATATVLIFVSVTHRFTLGFVADFVGFFRGHGMTGAAAAAKSLYTTLRGINLVWAQELCIILFVWMAKFGAAYGVRTGIHVGIDVLINRLDAPKRRFFILLGLGAGALFTGIIATLGANFVMHMYHASSTSPDLELPMWLVYLAIPAGSSLMCFRFLQVAWSFARTGELPHHDHGHVDGVDTEDAGIDAEGDVLLHSPLTPRDLVEKPKDN</sequence>